<keyword evidence="2" id="KW-1185">Reference proteome</keyword>
<reference evidence="2" key="1">
    <citation type="journal article" date="2019" name="Int. J. Syst. Evol. Microbiol.">
        <title>The Global Catalogue of Microorganisms (GCM) 10K type strain sequencing project: providing services to taxonomists for standard genome sequencing and annotation.</title>
        <authorList>
            <consortium name="The Broad Institute Genomics Platform"/>
            <consortium name="The Broad Institute Genome Sequencing Center for Infectious Disease"/>
            <person name="Wu L."/>
            <person name="Ma J."/>
        </authorList>
    </citation>
    <scope>NUCLEOTIDE SEQUENCE [LARGE SCALE GENOMIC DNA]</scope>
    <source>
        <strain evidence="2">KACC 11407</strain>
    </source>
</reference>
<sequence>MKGPANAGPLLLSITRRELDCRPRQRVARDPHNARPIVVMGMVPRHRSNTMNAHSIRGLRWLLAILSVAAAPSAFAEDAAGCARQFETAQRMDMESFRDFDEETWLAGHDPRAVTVFASGAKRIGLDAIEQTMASHFANREAVWSWTELYRVVDGCRSAVILYDTVYEIPRLGFRQHALTSVTYAHEGNKWLSIADQGTLPPP</sequence>
<evidence type="ECO:0000313" key="1">
    <source>
        <dbReference type="EMBL" id="MFC5569547.1"/>
    </source>
</evidence>
<gene>
    <name evidence="1" type="ORF">ACFPN1_05640</name>
</gene>
<dbReference type="Proteomes" id="UP001596036">
    <property type="component" value="Unassembled WGS sequence"/>
</dbReference>
<dbReference type="SUPFAM" id="SSF54427">
    <property type="entry name" value="NTF2-like"/>
    <property type="match status" value="1"/>
</dbReference>
<organism evidence="1 2">
    <name type="scientific">Lysobacter yangpyeongensis</name>
    <dbReference type="NCBI Taxonomy" id="346182"/>
    <lineage>
        <taxon>Bacteria</taxon>
        <taxon>Pseudomonadati</taxon>
        <taxon>Pseudomonadota</taxon>
        <taxon>Gammaproteobacteria</taxon>
        <taxon>Lysobacterales</taxon>
        <taxon>Lysobacteraceae</taxon>
        <taxon>Lysobacter</taxon>
    </lineage>
</organism>
<dbReference type="RefSeq" id="WP_386753685.1">
    <property type="nucleotide sequence ID" value="NZ_JBHSNM010000001.1"/>
</dbReference>
<comment type="caution">
    <text evidence="1">The sequence shown here is derived from an EMBL/GenBank/DDBJ whole genome shotgun (WGS) entry which is preliminary data.</text>
</comment>
<evidence type="ECO:0008006" key="3">
    <source>
        <dbReference type="Google" id="ProtNLM"/>
    </source>
</evidence>
<dbReference type="EMBL" id="JBHSNM010000001">
    <property type="protein sequence ID" value="MFC5569547.1"/>
    <property type="molecule type" value="Genomic_DNA"/>
</dbReference>
<name>A0ABW0SLU1_9GAMM</name>
<dbReference type="InterPro" id="IPR032710">
    <property type="entry name" value="NTF2-like_dom_sf"/>
</dbReference>
<protein>
    <recommendedName>
        <fullName evidence="3">Nuclear transport factor 2 family protein</fullName>
    </recommendedName>
</protein>
<accession>A0ABW0SLU1</accession>
<proteinExistence type="predicted"/>
<evidence type="ECO:0000313" key="2">
    <source>
        <dbReference type="Proteomes" id="UP001596036"/>
    </source>
</evidence>